<evidence type="ECO:0000313" key="2">
    <source>
        <dbReference type="EMBL" id="KIW62612.1"/>
    </source>
</evidence>
<evidence type="ECO:0000313" key="3">
    <source>
        <dbReference type="Proteomes" id="UP000054266"/>
    </source>
</evidence>
<dbReference type="Gene3D" id="3.60.15.10">
    <property type="entry name" value="Ribonuclease Z/Hydroxyacylglutathione hydrolase-like"/>
    <property type="match status" value="1"/>
</dbReference>
<organism evidence="2 3">
    <name type="scientific">Phialophora macrospora</name>
    <dbReference type="NCBI Taxonomy" id="1851006"/>
    <lineage>
        <taxon>Eukaryota</taxon>
        <taxon>Fungi</taxon>
        <taxon>Dikarya</taxon>
        <taxon>Ascomycota</taxon>
        <taxon>Pezizomycotina</taxon>
        <taxon>Eurotiomycetes</taxon>
        <taxon>Chaetothyriomycetidae</taxon>
        <taxon>Chaetothyriales</taxon>
        <taxon>Herpotrichiellaceae</taxon>
        <taxon>Phialophora</taxon>
    </lineage>
</organism>
<feature type="region of interest" description="Disordered" evidence="1">
    <location>
        <begin position="207"/>
        <end position="345"/>
    </location>
</feature>
<evidence type="ECO:0000256" key="1">
    <source>
        <dbReference type="SAM" id="MobiDB-lite"/>
    </source>
</evidence>
<feature type="compositionally biased region" description="Pro residues" evidence="1">
    <location>
        <begin position="332"/>
        <end position="345"/>
    </location>
</feature>
<evidence type="ECO:0008006" key="4">
    <source>
        <dbReference type="Google" id="ProtNLM"/>
    </source>
</evidence>
<dbReference type="Proteomes" id="UP000054266">
    <property type="component" value="Unassembled WGS sequence"/>
</dbReference>
<feature type="compositionally biased region" description="Polar residues" evidence="1">
    <location>
        <begin position="280"/>
        <end position="301"/>
    </location>
</feature>
<dbReference type="InterPro" id="IPR036866">
    <property type="entry name" value="RibonucZ/Hydroxyglut_hydro"/>
</dbReference>
<dbReference type="EMBL" id="KN846963">
    <property type="protein sequence ID" value="KIW62612.1"/>
    <property type="molecule type" value="Genomic_DNA"/>
</dbReference>
<feature type="region of interest" description="Disordered" evidence="1">
    <location>
        <begin position="360"/>
        <end position="379"/>
    </location>
</feature>
<gene>
    <name evidence="2" type="ORF">PV04_10771</name>
</gene>
<protein>
    <recommendedName>
        <fullName evidence="4">Metallo-beta-lactamase domain-containing protein</fullName>
    </recommendedName>
</protein>
<dbReference type="STRING" id="5601.A0A0D2DJR9"/>
<accession>A0A0D2DJR9</accession>
<dbReference type="HOGENOM" id="CLU_047435_2_0_1"/>
<proteinExistence type="predicted"/>
<sequence length="543" mass="59236">MSVTVKHLNADTSFLLTFPPADNGASNEGTFFVLIDPWLNGPSIVTAPWFAKTEHTVPSAVQHLSELPEPDVVIVSQSKPDHCHKATLVQLPRDGKTIIAAEPGAAKAIKSWNHFDAAKVRGLLKYDAKVKLGRSLRLSIPALSAHGFPGELNISFVPARHYMTGLHNAIGITYQPPTRTRSIAPIATVELPKTTRYFHMPLSPVTVPPSSPQPLITPLANRPMSFDQPARGDGIIQGDEQSSFGEHRPRPSRSSNTAASELLSSTDRPIIRALPEPEHSQGTIVHNTVTVPDRSQCTSTPFDFKHDPSPFSFVNSPPTPPESPAWESLHVPPNPSSTPSPPSPMSPLFHQRCVSSVPSHQRSLSGVSSMRNPNLTTRLTPSRPQAVSIIYSPHGLPLSDLQPYIQNHLARLPGALPLTLLFHSFDHAQNPWYLGGNIMTGMYGGAEIARAVMARCWISAHDEQKDDSGLSVKKLRVKRIGADEVRKHLRDGEQGEWLRKTGWTCDVRQLEAGKEIFIGPTRDLSSGMEGKSQSDLLRSGVSG</sequence>
<dbReference type="PANTHER" id="PTHR36142:SF5">
    <property type="entry name" value="METALLO-BETA-LACTAMASE DOMAIN-CONTAINING PROTEIN"/>
    <property type="match status" value="1"/>
</dbReference>
<feature type="region of interest" description="Disordered" evidence="1">
    <location>
        <begin position="523"/>
        <end position="543"/>
    </location>
</feature>
<name>A0A0D2DJR9_9EURO</name>
<dbReference type="PANTHER" id="PTHR36142">
    <property type="entry name" value="METALLO-HYDROLASE/OXIDOREDUCTASE SUPERFAMILY PROTEIN"/>
    <property type="match status" value="1"/>
</dbReference>
<reference evidence="2 3" key="1">
    <citation type="submission" date="2015-01" db="EMBL/GenBank/DDBJ databases">
        <title>The Genome Sequence of Capronia semiimmersa CBS27337.</title>
        <authorList>
            <consortium name="The Broad Institute Genomics Platform"/>
            <person name="Cuomo C."/>
            <person name="de Hoog S."/>
            <person name="Gorbushina A."/>
            <person name="Stielow B."/>
            <person name="Teixiera M."/>
            <person name="Abouelleil A."/>
            <person name="Chapman S.B."/>
            <person name="Priest M."/>
            <person name="Young S.K."/>
            <person name="Wortman J."/>
            <person name="Nusbaum C."/>
            <person name="Birren B."/>
        </authorList>
    </citation>
    <scope>NUCLEOTIDE SEQUENCE [LARGE SCALE GENOMIC DNA]</scope>
    <source>
        <strain evidence="2 3">CBS 27337</strain>
    </source>
</reference>
<keyword evidence="3" id="KW-1185">Reference proteome</keyword>
<feature type="compositionally biased region" description="Polar residues" evidence="1">
    <location>
        <begin position="252"/>
        <end position="267"/>
    </location>
</feature>
<dbReference type="AlphaFoldDB" id="A0A0D2DJR9"/>